<proteinExistence type="predicted"/>
<dbReference type="AlphaFoldDB" id="A0A1H5YZZ1"/>
<dbReference type="EMBL" id="FNVT01000002">
    <property type="protein sequence ID" value="SEG29899.1"/>
    <property type="molecule type" value="Genomic_DNA"/>
</dbReference>
<protein>
    <submittedName>
        <fullName evidence="1">Uncharacterized protein</fullName>
    </submittedName>
</protein>
<evidence type="ECO:0000313" key="2">
    <source>
        <dbReference type="Proteomes" id="UP000236732"/>
    </source>
</evidence>
<reference evidence="1 2" key="1">
    <citation type="submission" date="2016-10" db="EMBL/GenBank/DDBJ databases">
        <authorList>
            <person name="de Groot N.N."/>
        </authorList>
    </citation>
    <scope>NUCLEOTIDE SEQUENCE [LARGE SCALE GENOMIC DNA]</scope>
    <source>
        <strain evidence="1 2">CGMCC 4.7037</strain>
    </source>
</reference>
<sequence length="75" mass="7888">MTDTGPGGDPIAASDARMMAMCVTPHDDGSEALAHSLDVALTDDRTDEFKRAVSRALADTGDLAGDLARDARERL</sequence>
<keyword evidence="2" id="KW-1185">Reference proteome</keyword>
<name>A0A1H5YZZ1_9ACTN</name>
<dbReference type="RefSeq" id="WP_103955161.1">
    <property type="nucleotide sequence ID" value="NZ_FNVT01000002.1"/>
</dbReference>
<gene>
    <name evidence="1" type="ORF">SAMN05444920_102495</name>
</gene>
<evidence type="ECO:0000313" key="1">
    <source>
        <dbReference type="EMBL" id="SEG29899.1"/>
    </source>
</evidence>
<dbReference type="Proteomes" id="UP000236732">
    <property type="component" value="Unassembled WGS sequence"/>
</dbReference>
<organism evidence="1 2">
    <name type="scientific">Nonomuraea solani</name>
    <dbReference type="NCBI Taxonomy" id="1144553"/>
    <lineage>
        <taxon>Bacteria</taxon>
        <taxon>Bacillati</taxon>
        <taxon>Actinomycetota</taxon>
        <taxon>Actinomycetes</taxon>
        <taxon>Streptosporangiales</taxon>
        <taxon>Streptosporangiaceae</taxon>
        <taxon>Nonomuraea</taxon>
    </lineage>
</organism>
<accession>A0A1H5YZZ1</accession>